<dbReference type="EnsemblMetazoa" id="ACOM040992-RA">
    <property type="protein sequence ID" value="ACOM040992-PA.1"/>
    <property type="gene ID" value="ACOM040992"/>
</dbReference>
<name>A0A8W7Q132_ANOCL</name>
<dbReference type="Proteomes" id="UP000075882">
    <property type="component" value="Unassembled WGS sequence"/>
</dbReference>
<accession>A0A8W7Q132</accession>
<evidence type="ECO:0000313" key="2">
    <source>
        <dbReference type="EnsemblMetazoa" id="ACOM040992-PA.1"/>
    </source>
</evidence>
<sequence length="105" mass="11565">MKQNAKMATSEDSPAAMKLKKMWLKTPVSEEQAAQAVLDPALAPMTKTGEPSTLMMMISSLYKQQLQHKYQSTNVTTIVIIIIINIIINIMNAQKHDGGGSESFL</sequence>
<feature type="transmembrane region" description="Helical" evidence="1">
    <location>
        <begin position="73"/>
        <end position="91"/>
    </location>
</feature>
<evidence type="ECO:0000256" key="1">
    <source>
        <dbReference type="SAM" id="Phobius"/>
    </source>
</evidence>
<reference evidence="2" key="1">
    <citation type="submission" date="2022-08" db="UniProtKB">
        <authorList>
            <consortium name="EnsemblMetazoa"/>
        </authorList>
    </citation>
    <scope>IDENTIFICATION</scope>
</reference>
<proteinExistence type="predicted"/>
<organism evidence="2">
    <name type="scientific">Anopheles coluzzii</name>
    <name type="common">African malaria mosquito</name>
    <dbReference type="NCBI Taxonomy" id="1518534"/>
    <lineage>
        <taxon>Eukaryota</taxon>
        <taxon>Metazoa</taxon>
        <taxon>Ecdysozoa</taxon>
        <taxon>Arthropoda</taxon>
        <taxon>Hexapoda</taxon>
        <taxon>Insecta</taxon>
        <taxon>Pterygota</taxon>
        <taxon>Neoptera</taxon>
        <taxon>Endopterygota</taxon>
        <taxon>Diptera</taxon>
        <taxon>Nematocera</taxon>
        <taxon>Culicoidea</taxon>
        <taxon>Culicidae</taxon>
        <taxon>Anophelinae</taxon>
        <taxon>Anopheles</taxon>
    </lineage>
</organism>
<keyword evidence="1" id="KW-0472">Membrane</keyword>
<keyword evidence="1" id="KW-0812">Transmembrane</keyword>
<protein>
    <submittedName>
        <fullName evidence="2">Uncharacterized protein</fullName>
    </submittedName>
</protein>
<dbReference type="AlphaFoldDB" id="A0A8W7Q132"/>
<keyword evidence="1" id="KW-1133">Transmembrane helix</keyword>